<evidence type="ECO:0000256" key="1">
    <source>
        <dbReference type="SAM" id="MobiDB-lite"/>
    </source>
</evidence>
<feature type="compositionally biased region" description="Polar residues" evidence="1">
    <location>
        <begin position="114"/>
        <end position="124"/>
    </location>
</feature>
<keyword evidence="4" id="KW-1185">Reference proteome</keyword>
<evidence type="ECO:0000313" key="3">
    <source>
        <dbReference type="EMBL" id="ORY46984.1"/>
    </source>
</evidence>
<gene>
    <name evidence="3" type="ORF">BCR33DRAFT_783421</name>
</gene>
<reference evidence="3 4" key="1">
    <citation type="submission" date="2016-07" db="EMBL/GenBank/DDBJ databases">
        <title>Pervasive Adenine N6-methylation of Active Genes in Fungi.</title>
        <authorList>
            <consortium name="DOE Joint Genome Institute"/>
            <person name="Mondo S.J."/>
            <person name="Dannebaum R.O."/>
            <person name="Kuo R.C."/>
            <person name="Labutti K."/>
            <person name="Haridas S."/>
            <person name="Kuo A."/>
            <person name="Salamov A."/>
            <person name="Ahrendt S.R."/>
            <person name="Lipzen A."/>
            <person name="Sullivan W."/>
            <person name="Andreopoulos W.B."/>
            <person name="Clum A."/>
            <person name="Lindquist E."/>
            <person name="Daum C."/>
            <person name="Ramamoorthy G.K."/>
            <person name="Gryganskyi A."/>
            <person name="Culley D."/>
            <person name="Magnuson J.K."/>
            <person name="James T.Y."/>
            <person name="O'Malley M.A."/>
            <person name="Stajich J.E."/>
            <person name="Spatafora J.W."/>
            <person name="Visel A."/>
            <person name="Grigoriev I.V."/>
        </authorList>
    </citation>
    <scope>NUCLEOTIDE SEQUENCE [LARGE SCALE GENOMIC DNA]</scope>
    <source>
        <strain evidence="3 4">JEL800</strain>
    </source>
</reference>
<dbReference type="OrthoDB" id="266518at2759"/>
<keyword evidence="2" id="KW-0472">Membrane</keyword>
<sequence>MWYQTIADRAYSIVYGKAAQTPATYDWFLKRVSTDIYRAVLLLNYVLVTSLVTALYHLNVLFPSFINFGVYAILFPMYIIMANQSHPLPRSEELKRSNRDSGSSISANAEHLSKASQSLPQQYE</sequence>
<dbReference type="EMBL" id="MCGO01000015">
    <property type="protein sequence ID" value="ORY46984.1"/>
    <property type="molecule type" value="Genomic_DNA"/>
</dbReference>
<feature type="transmembrane region" description="Helical" evidence="2">
    <location>
        <begin position="62"/>
        <end position="81"/>
    </location>
</feature>
<dbReference type="Proteomes" id="UP000193642">
    <property type="component" value="Unassembled WGS sequence"/>
</dbReference>
<organism evidence="3 4">
    <name type="scientific">Rhizoclosmatium globosum</name>
    <dbReference type="NCBI Taxonomy" id="329046"/>
    <lineage>
        <taxon>Eukaryota</taxon>
        <taxon>Fungi</taxon>
        <taxon>Fungi incertae sedis</taxon>
        <taxon>Chytridiomycota</taxon>
        <taxon>Chytridiomycota incertae sedis</taxon>
        <taxon>Chytridiomycetes</taxon>
        <taxon>Chytridiales</taxon>
        <taxon>Chytriomycetaceae</taxon>
        <taxon>Rhizoclosmatium</taxon>
    </lineage>
</organism>
<protein>
    <submittedName>
        <fullName evidence="3">Uncharacterized protein</fullName>
    </submittedName>
</protein>
<keyword evidence="2" id="KW-0812">Transmembrane</keyword>
<feature type="transmembrane region" description="Helical" evidence="2">
    <location>
        <begin position="36"/>
        <end position="56"/>
    </location>
</feature>
<keyword evidence="2" id="KW-1133">Transmembrane helix</keyword>
<feature type="region of interest" description="Disordered" evidence="1">
    <location>
        <begin position="91"/>
        <end position="124"/>
    </location>
</feature>
<evidence type="ECO:0000313" key="4">
    <source>
        <dbReference type="Proteomes" id="UP000193642"/>
    </source>
</evidence>
<dbReference type="AlphaFoldDB" id="A0A1Y2CJF3"/>
<proteinExistence type="predicted"/>
<accession>A0A1Y2CJF3</accession>
<comment type="caution">
    <text evidence="3">The sequence shown here is derived from an EMBL/GenBank/DDBJ whole genome shotgun (WGS) entry which is preliminary data.</text>
</comment>
<evidence type="ECO:0000256" key="2">
    <source>
        <dbReference type="SAM" id="Phobius"/>
    </source>
</evidence>
<name>A0A1Y2CJF3_9FUNG</name>